<sequence>MKIQTKYLGELEIDDSNVIQFPSGLPGFVDQTKFILLDLPGNSVFQILQSITSINIAFVVTNPYHFYKDYEFELDDNLLESIDIKHKQEVVVYSIVTLKEPFANSTMNLKAPLILNSTNKLGKQYILNMDHYPTNASITPVGSSNRKGE</sequence>
<comment type="subunit">
    <text evidence="4">Interacts with translational regulator CsrA and flagellin(s).</text>
</comment>
<comment type="subcellular location">
    <subcellularLocation>
        <location evidence="4">Cytoplasm</location>
    </subcellularLocation>
</comment>
<keyword evidence="4" id="KW-0143">Chaperone</keyword>
<dbReference type="GO" id="GO:0005737">
    <property type="term" value="C:cytoplasm"/>
    <property type="evidence" value="ECO:0007669"/>
    <property type="project" value="UniProtKB-SubCell"/>
</dbReference>
<keyword evidence="5" id="KW-0969">Cilium</keyword>
<dbReference type="InterPro" id="IPR003775">
    <property type="entry name" value="Flagellar_assembly_factor_FliW"/>
</dbReference>
<evidence type="ECO:0000256" key="2">
    <source>
        <dbReference type="ARBA" id="ARBA00022795"/>
    </source>
</evidence>
<dbReference type="OrthoDB" id="9801235at2"/>
<dbReference type="GO" id="GO:0044780">
    <property type="term" value="P:bacterial-type flagellum assembly"/>
    <property type="evidence" value="ECO:0007669"/>
    <property type="project" value="UniProtKB-UniRule"/>
</dbReference>
<accession>A0A1I0BT62</accession>
<evidence type="ECO:0000256" key="4">
    <source>
        <dbReference type="HAMAP-Rule" id="MF_01185"/>
    </source>
</evidence>
<name>A0A1I0BT62_9BACI</name>
<dbReference type="NCBIfam" id="NF009793">
    <property type="entry name" value="PRK13285.1-1"/>
    <property type="match status" value="1"/>
</dbReference>
<dbReference type="Proteomes" id="UP000198618">
    <property type="component" value="Unassembled WGS sequence"/>
</dbReference>
<dbReference type="RefSeq" id="WP_090868441.1">
    <property type="nucleotide sequence ID" value="NZ_FOHE01000005.1"/>
</dbReference>
<dbReference type="HAMAP" id="MF_01185">
    <property type="entry name" value="FliW"/>
    <property type="match status" value="1"/>
</dbReference>
<dbReference type="PANTHER" id="PTHR39190">
    <property type="entry name" value="FLAGELLAR ASSEMBLY FACTOR FLIW"/>
    <property type="match status" value="1"/>
</dbReference>
<keyword evidence="5" id="KW-0282">Flagellum</keyword>
<dbReference type="PANTHER" id="PTHR39190:SF1">
    <property type="entry name" value="FLAGELLAR ASSEMBLY FACTOR FLIW"/>
    <property type="match status" value="1"/>
</dbReference>
<keyword evidence="5" id="KW-0966">Cell projection</keyword>
<dbReference type="STRING" id="930131.SAMN05216389_105146"/>
<comment type="function">
    <text evidence="4">Acts as an anti-CsrA protein, binds CsrA and prevents it from repressing translation of its target genes, one of which is flagellin. Binds to flagellin and participates in the assembly of the flagellum.</text>
</comment>
<proteinExistence type="inferred from homology"/>
<evidence type="ECO:0000256" key="3">
    <source>
        <dbReference type="ARBA" id="ARBA00022845"/>
    </source>
</evidence>
<dbReference type="AlphaFoldDB" id="A0A1I0BT62"/>
<protein>
    <recommendedName>
        <fullName evidence="4">Flagellar assembly factor FliW</fullName>
    </recommendedName>
</protein>
<dbReference type="Pfam" id="PF02623">
    <property type="entry name" value="FliW"/>
    <property type="match status" value="1"/>
</dbReference>
<dbReference type="InterPro" id="IPR024046">
    <property type="entry name" value="Flagellar_assmbl_FliW_dom_sf"/>
</dbReference>
<evidence type="ECO:0000313" key="5">
    <source>
        <dbReference type="EMBL" id="SET09576.1"/>
    </source>
</evidence>
<dbReference type="GO" id="GO:0006417">
    <property type="term" value="P:regulation of translation"/>
    <property type="evidence" value="ECO:0007669"/>
    <property type="project" value="UniProtKB-KW"/>
</dbReference>
<comment type="similarity">
    <text evidence="4">Belongs to the FliW family.</text>
</comment>
<organism evidence="5 6">
    <name type="scientific">Oceanobacillus limi</name>
    <dbReference type="NCBI Taxonomy" id="930131"/>
    <lineage>
        <taxon>Bacteria</taxon>
        <taxon>Bacillati</taxon>
        <taxon>Bacillota</taxon>
        <taxon>Bacilli</taxon>
        <taxon>Bacillales</taxon>
        <taxon>Bacillaceae</taxon>
        <taxon>Oceanobacillus</taxon>
    </lineage>
</organism>
<keyword evidence="6" id="KW-1185">Reference proteome</keyword>
<gene>
    <name evidence="4" type="primary">fliW</name>
    <name evidence="5" type="ORF">SAMN05216389_105146</name>
</gene>
<dbReference type="EMBL" id="FOHE01000005">
    <property type="protein sequence ID" value="SET09576.1"/>
    <property type="molecule type" value="Genomic_DNA"/>
</dbReference>
<reference evidence="5 6" key="1">
    <citation type="submission" date="2016-10" db="EMBL/GenBank/DDBJ databases">
        <authorList>
            <person name="de Groot N.N."/>
        </authorList>
    </citation>
    <scope>NUCLEOTIDE SEQUENCE [LARGE SCALE GENOMIC DNA]</scope>
    <source>
        <strain evidence="5 6">IBRC-M 10780</strain>
    </source>
</reference>
<evidence type="ECO:0000256" key="1">
    <source>
        <dbReference type="ARBA" id="ARBA00022490"/>
    </source>
</evidence>
<dbReference type="SUPFAM" id="SSF141457">
    <property type="entry name" value="BH3618-like"/>
    <property type="match status" value="1"/>
</dbReference>
<keyword evidence="3 4" id="KW-0810">Translation regulation</keyword>
<keyword evidence="2 4" id="KW-1005">Bacterial flagellum biogenesis</keyword>
<keyword evidence="1 4" id="KW-0963">Cytoplasm</keyword>
<dbReference type="Gene3D" id="2.30.290.10">
    <property type="entry name" value="BH3618-like"/>
    <property type="match status" value="1"/>
</dbReference>
<evidence type="ECO:0000313" key="6">
    <source>
        <dbReference type="Proteomes" id="UP000198618"/>
    </source>
</evidence>